<evidence type="ECO:0000256" key="8">
    <source>
        <dbReference type="SAM" id="SignalP"/>
    </source>
</evidence>
<evidence type="ECO:0000313" key="10">
    <source>
        <dbReference type="EMBL" id="PKR77904.1"/>
    </source>
</evidence>
<feature type="transmembrane region" description="Helical" evidence="7">
    <location>
        <begin position="509"/>
        <end position="530"/>
    </location>
</feature>
<dbReference type="PANTHER" id="PTHR36108">
    <property type="entry name" value="COLOSSIN-B-RELATED"/>
    <property type="match status" value="1"/>
</dbReference>
<reference evidence="10 11" key="1">
    <citation type="submission" date="2017-06" db="EMBL/GenBank/DDBJ databases">
        <title>the draft geome sequence of Illustriluteabacillus marina B3227.</title>
        <authorList>
            <person name="He R.-H."/>
            <person name="Du Z.-J."/>
        </authorList>
    </citation>
    <scope>NUCLEOTIDE SEQUENCE [LARGE SCALE GENOMIC DNA]</scope>
    <source>
        <strain evidence="10 11">B3227</strain>
    </source>
</reference>
<dbReference type="InterPro" id="IPR048052">
    <property type="entry name" value="FM1-like"/>
</dbReference>
<comment type="caution">
    <text evidence="10">The sequence shown here is derived from an EMBL/GenBank/DDBJ whole genome shotgun (WGS) entry which is preliminary data.</text>
</comment>
<dbReference type="Gene3D" id="2.60.40.740">
    <property type="match status" value="1"/>
</dbReference>
<dbReference type="Proteomes" id="UP000243524">
    <property type="component" value="Unassembled WGS sequence"/>
</dbReference>
<dbReference type="SUPFAM" id="SSF49478">
    <property type="entry name" value="Cna protein B-type domain"/>
    <property type="match status" value="2"/>
</dbReference>
<dbReference type="PROSITE" id="PS50847">
    <property type="entry name" value="GRAM_POS_ANCHORING"/>
    <property type="match status" value="1"/>
</dbReference>
<keyword evidence="11" id="KW-1185">Reference proteome</keyword>
<keyword evidence="7" id="KW-1133">Transmembrane helix</keyword>
<dbReference type="NCBIfam" id="NF033902">
    <property type="entry name" value="iso_D2_wall_anc"/>
    <property type="match status" value="1"/>
</dbReference>
<dbReference type="Pfam" id="PF17802">
    <property type="entry name" value="SpaA"/>
    <property type="match status" value="2"/>
</dbReference>
<dbReference type="RefSeq" id="WP_101331512.1">
    <property type="nucleotide sequence ID" value="NZ_PJNH01000002.1"/>
</dbReference>
<dbReference type="InterPro" id="IPR032364">
    <property type="entry name" value="GramPos_pilinD1_N"/>
</dbReference>
<dbReference type="Gene3D" id="2.60.40.10">
    <property type="entry name" value="Immunoglobulins"/>
    <property type="match status" value="3"/>
</dbReference>
<name>A0A2I0QUC7_9BACI</name>
<dbReference type="EMBL" id="PJNH01000002">
    <property type="protein sequence ID" value="PKR77904.1"/>
    <property type="molecule type" value="Genomic_DNA"/>
</dbReference>
<evidence type="ECO:0000256" key="6">
    <source>
        <dbReference type="ARBA" id="ARBA00023088"/>
    </source>
</evidence>
<dbReference type="Pfam" id="PF16555">
    <property type="entry name" value="GramPos_pilinD1"/>
    <property type="match status" value="1"/>
</dbReference>
<gene>
    <name evidence="10" type="ORF">CEY16_08230</name>
</gene>
<keyword evidence="7" id="KW-0812">Transmembrane</keyword>
<dbReference type="NCBIfam" id="TIGR01167">
    <property type="entry name" value="LPXTG_anchor"/>
    <property type="match status" value="1"/>
</dbReference>
<dbReference type="AlphaFoldDB" id="A0A2I0QUC7"/>
<evidence type="ECO:0000256" key="3">
    <source>
        <dbReference type="ARBA" id="ARBA00022512"/>
    </source>
</evidence>
<keyword evidence="7" id="KW-0472">Membrane</keyword>
<keyword evidence="4" id="KW-0964">Secreted</keyword>
<dbReference type="InterPro" id="IPR019931">
    <property type="entry name" value="LPXTG_anchor"/>
</dbReference>
<comment type="similarity">
    <text evidence="2">Belongs to the serine-aspartate repeat-containing protein (SDr) family.</text>
</comment>
<sequence length="537" mass="59308">MNKKWFSVSMILALIFSLLVPVGALSAVDNDNVYQRETGSLMIHKYSLEADEMDDGVEGNGEVEQFVPSDAEPLEGVTFKITRTHSFNPFTDEWSEDPGAPIEVITDSTGVALFGNLPLGRYMVEETDGPDFVNLNEDTYYVDIPMTNEEGTELNYDVHIFPKNDVIRGSVNLFKMDRYESALEGVKFALYKVVDDGEDQLINGELMTDAYGKIHVDELMYGDYYFIELEPANGYVGTGETMHSFSVESSGEVDPVWVTNYKIPEIDKQVNGGDSLEINREENFTYTLHIDLPGDIGSYNSFVISDQLDPMLHFEGVNFVEADGVDVESALSFDNTNNLLSWSATDFSALSGKSELIISFDASIMNDAEGAIENKGELEFENEYEVDGDVESDITTVTPTIGSIQVTKFAKDDDPETANPLDGAKFQLKDSEGNDVDGVHSGVNGVFNWDRLDYGTYYLHEVEAPDGYRLLTQPIEIIVGEGDGADGVDVEMNVFNSESDWELPATGGIGTSIFTAIGLALMVLALGLYLRRRNQMA</sequence>
<dbReference type="InterPro" id="IPR041033">
    <property type="entry name" value="SpaA_PFL_dom_1"/>
</dbReference>
<evidence type="ECO:0000256" key="2">
    <source>
        <dbReference type="ARBA" id="ARBA00007257"/>
    </source>
</evidence>
<evidence type="ECO:0000259" key="9">
    <source>
        <dbReference type="PROSITE" id="PS50847"/>
    </source>
</evidence>
<evidence type="ECO:0000313" key="11">
    <source>
        <dbReference type="Proteomes" id="UP000243524"/>
    </source>
</evidence>
<proteinExistence type="inferred from homology"/>
<dbReference type="Pfam" id="PF00746">
    <property type="entry name" value="Gram_pos_anchor"/>
    <property type="match status" value="1"/>
</dbReference>
<dbReference type="InterPro" id="IPR013783">
    <property type="entry name" value="Ig-like_fold"/>
</dbReference>
<evidence type="ECO:0000256" key="4">
    <source>
        <dbReference type="ARBA" id="ARBA00022525"/>
    </source>
</evidence>
<evidence type="ECO:0000256" key="7">
    <source>
        <dbReference type="SAM" id="Phobius"/>
    </source>
</evidence>
<organism evidence="10 11">
    <name type="scientific">Halalkalibacillus sediminis</name>
    <dbReference type="NCBI Taxonomy" id="2018042"/>
    <lineage>
        <taxon>Bacteria</taxon>
        <taxon>Bacillati</taxon>
        <taxon>Bacillota</taxon>
        <taxon>Bacilli</taxon>
        <taxon>Bacillales</taxon>
        <taxon>Bacillaceae</taxon>
        <taxon>Halalkalibacillus</taxon>
    </lineage>
</organism>
<evidence type="ECO:0000256" key="5">
    <source>
        <dbReference type="ARBA" id="ARBA00022729"/>
    </source>
</evidence>
<feature type="domain" description="Gram-positive cocci surface proteins LPxTG" evidence="9">
    <location>
        <begin position="503"/>
        <end position="537"/>
    </location>
</feature>
<feature type="chain" id="PRO_5014193307" description="Gram-positive cocci surface proteins LPxTG domain-containing protein" evidence="8">
    <location>
        <begin position="27"/>
        <end position="537"/>
    </location>
</feature>
<protein>
    <recommendedName>
        <fullName evidence="9">Gram-positive cocci surface proteins LPxTG domain-containing protein</fullName>
    </recommendedName>
</protein>
<keyword evidence="6" id="KW-0572">Peptidoglycan-anchor</keyword>
<dbReference type="PANTHER" id="PTHR36108:SF13">
    <property type="entry name" value="COLOSSIN-B-RELATED"/>
    <property type="match status" value="1"/>
</dbReference>
<keyword evidence="5 8" id="KW-0732">Signal</keyword>
<keyword evidence="3" id="KW-0134">Cell wall</keyword>
<dbReference type="InterPro" id="IPR026466">
    <property type="entry name" value="Fim_isopep_form_D2_dom"/>
</dbReference>
<dbReference type="OrthoDB" id="2056845at2"/>
<feature type="signal peptide" evidence="8">
    <location>
        <begin position="1"/>
        <end position="26"/>
    </location>
</feature>
<accession>A0A2I0QUC7</accession>
<dbReference type="NCBIfam" id="TIGR04226">
    <property type="entry name" value="RrgB_K2N_iso_D2"/>
    <property type="match status" value="1"/>
</dbReference>
<comment type="subcellular location">
    <subcellularLocation>
        <location evidence="1">Secreted</location>
        <location evidence="1">Cell wall</location>
        <topology evidence="1">Peptidoglycan-anchor</topology>
    </subcellularLocation>
</comment>
<evidence type="ECO:0000256" key="1">
    <source>
        <dbReference type="ARBA" id="ARBA00004168"/>
    </source>
</evidence>